<reference evidence="1 2" key="1">
    <citation type="journal article" date="2019" name="Commun. Biol.">
        <title>The bagworm genome reveals a unique fibroin gene that provides high tensile strength.</title>
        <authorList>
            <person name="Kono N."/>
            <person name="Nakamura H."/>
            <person name="Ohtoshi R."/>
            <person name="Tomita M."/>
            <person name="Numata K."/>
            <person name="Arakawa K."/>
        </authorList>
    </citation>
    <scope>NUCLEOTIDE SEQUENCE [LARGE SCALE GENOMIC DNA]</scope>
</reference>
<dbReference type="EMBL" id="BGZK01000318">
    <property type="protein sequence ID" value="GBP36442.1"/>
    <property type="molecule type" value="Genomic_DNA"/>
</dbReference>
<dbReference type="AlphaFoldDB" id="A0A4C1VDS5"/>
<proteinExistence type="predicted"/>
<evidence type="ECO:0000313" key="1">
    <source>
        <dbReference type="EMBL" id="GBP36442.1"/>
    </source>
</evidence>
<gene>
    <name evidence="1" type="ORF">EVAR_88022_1</name>
</gene>
<accession>A0A4C1VDS5</accession>
<protein>
    <submittedName>
        <fullName evidence="1">Uncharacterized protein</fullName>
    </submittedName>
</protein>
<keyword evidence="2" id="KW-1185">Reference proteome</keyword>
<sequence length="77" mass="8890">MVQRHFIDLIEWSKVEPVSQLVMSCVGVQPLSDTRFLRAFYHRNERYQIRPGHIESISFELKSNRAPAPRLGDHAGA</sequence>
<organism evidence="1 2">
    <name type="scientific">Eumeta variegata</name>
    <name type="common">Bagworm moth</name>
    <name type="synonym">Eumeta japonica</name>
    <dbReference type="NCBI Taxonomy" id="151549"/>
    <lineage>
        <taxon>Eukaryota</taxon>
        <taxon>Metazoa</taxon>
        <taxon>Ecdysozoa</taxon>
        <taxon>Arthropoda</taxon>
        <taxon>Hexapoda</taxon>
        <taxon>Insecta</taxon>
        <taxon>Pterygota</taxon>
        <taxon>Neoptera</taxon>
        <taxon>Endopterygota</taxon>
        <taxon>Lepidoptera</taxon>
        <taxon>Glossata</taxon>
        <taxon>Ditrysia</taxon>
        <taxon>Tineoidea</taxon>
        <taxon>Psychidae</taxon>
        <taxon>Oiketicinae</taxon>
        <taxon>Eumeta</taxon>
    </lineage>
</organism>
<comment type="caution">
    <text evidence="1">The sequence shown here is derived from an EMBL/GenBank/DDBJ whole genome shotgun (WGS) entry which is preliminary data.</text>
</comment>
<name>A0A4C1VDS5_EUMVA</name>
<evidence type="ECO:0000313" key="2">
    <source>
        <dbReference type="Proteomes" id="UP000299102"/>
    </source>
</evidence>
<dbReference type="Proteomes" id="UP000299102">
    <property type="component" value="Unassembled WGS sequence"/>
</dbReference>